<dbReference type="SUPFAM" id="SSF46767">
    <property type="entry name" value="Methylated DNA-protein cysteine methyltransferase, C-terminal domain"/>
    <property type="match status" value="1"/>
</dbReference>
<dbReference type="InterPro" id="IPR036388">
    <property type="entry name" value="WH-like_DNA-bd_sf"/>
</dbReference>
<dbReference type="GO" id="GO:0003824">
    <property type="term" value="F:catalytic activity"/>
    <property type="evidence" value="ECO:0007669"/>
    <property type="project" value="InterPro"/>
</dbReference>
<dbReference type="Proteomes" id="UP000178700">
    <property type="component" value="Unassembled WGS sequence"/>
</dbReference>
<comment type="caution">
    <text evidence="3">The sequence shown here is derived from an EMBL/GenBank/DDBJ whole genome shotgun (WGS) entry which is preliminary data.</text>
</comment>
<dbReference type="GO" id="GO:0006281">
    <property type="term" value="P:DNA repair"/>
    <property type="evidence" value="ECO:0007669"/>
    <property type="project" value="InterPro"/>
</dbReference>
<feature type="domain" description="Methylated-DNA-[protein]-cysteine S-methyltransferase DNA binding" evidence="2">
    <location>
        <begin position="4"/>
        <end position="81"/>
    </location>
</feature>
<dbReference type="CDD" id="cd06445">
    <property type="entry name" value="ATase"/>
    <property type="match status" value="1"/>
</dbReference>
<dbReference type="InterPro" id="IPR036217">
    <property type="entry name" value="MethylDNA_cys_MeTrfase_DNAb"/>
</dbReference>
<reference evidence="3 4" key="1">
    <citation type="journal article" date="2016" name="Nat. Commun.">
        <title>Thousands of microbial genomes shed light on interconnected biogeochemical processes in an aquifer system.</title>
        <authorList>
            <person name="Anantharaman K."/>
            <person name="Brown C.T."/>
            <person name="Hug L.A."/>
            <person name="Sharon I."/>
            <person name="Castelle C.J."/>
            <person name="Probst A.J."/>
            <person name="Thomas B.C."/>
            <person name="Singh A."/>
            <person name="Wilkins M.J."/>
            <person name="Karaoz U."/>
            <person name="Brodie E.L."/>
            <person name="Williams K.H."/>
            <person name="Hubbard S.S."/>
            <person name="Banfield J.F."/>
        </authorList>
    </citation>
    <scope>NUCLEOTIDE SEQUENCE [LARGE SCALE GENOMIC DNA]</scope>
</reference>
<dbReference type="PANTHER" id="PTHR10815">
    <property type="entry name" value="METHYLATED-DNA--PROTEIN-CYSTEINE METHYLTRANSFERASE"/>
    <property type="match status" value="1"/>
</dbReference>
<gene>
    <name evidence="3" type="ORF">A2642_05105</name>
</gene>
<dbReference type="PANTHER" id="PTHR10815:SF13">
    <property type="entry name" value="METHYLATED-DNA--PROTEIN-CYSTEINE METHYLTRANSFERASE"/>
    <property type="match status" value="1"/>
</dbReference>
<dbReference type="InterPro" id="IPR014048">
    <property type="entry name" value="MethylDNA_cys_MeTrfase_DNA-bd"/>
</dbReference>
<evidence type="ECO:0000256" key="1">
    <source>
        <dbReference type="ARBA" id="ARBA00022763"/>
    </source>
</evidence>
<sequence>MLSLREKVLNIVKNIPRGKIMAYKEVARRTSRPKSVRAVGSIMAKNFDPKISCHRVIKSDGSFDNYNRGIKNKEKLLRKESAIK</sequence>
<evidence type="ECO:0000313" key="3">
    <source>
        <dbReference type="EMBL" id="OGI65742.1"/>
    </source>
</evidence>
<dbReference type="Pfam" id="PF01035">
    <property type="entry name" value="DNA_binding_1"/>
    <property type="match status" value="1"/>
</dbReference>
<accession>A0A1F6V816</accession>
<evidence type="ECO:0000313" key="4">
    <source>
        <dbReference type="Proteomes" id="UP000178700"/>
    </source>
</evidence>
<organism evidence="3 4">
    <name type="scientific">Candidatus Nomurabacteria bacterium RIFCSPHIGHO2_01_FULL_39_10</name>
    <dbReference type="NCBI Taxonomy" id="1801733"/>
    <lineage>
        <taxon>Bacteria</taxon>
        <taxon>Candidatus Nomuraibacteriota</taxon>
    </lineage>
</organism>
<evidence type="ECO:0000259" key="2">
    <source>
        <dbReference type="Pfam" id="PF01035"/>
    </source>
</evidence>
<dbReference type="EMBL" id="MFTJ01000021">
    <property type="protein sequence ID" value="OGI65742.1"/>
    <property type="molecule type" value="Genomic_DNA"/>
</dbReference>
<proteinExistence type="predicted"/>
<keyword evidence="1" id="KW-0227">DNA damage</keyword>
<protein>
    <recommendedName>
        <fullName evidence="2">Methylated-DNA-[protein]-cysteine S-methyltransferase DNA binding domain-containing protein</fullName>
    </recommendedName>
</protein>
<dbReference type="AlphaFoldDB" id="A0A1F6V816"/>
<dbReference type="Gene3D" id="1.10.10.10">
    <property type="entry name" value="Winged helix-like DNA-binding domain superfamily/Winged helix DNA-binding domain"/>
    <property type="match status" value="1"/>
</dbReference>
<dbReference type="NCBIfam" id="TIGR00589">
    <property type="entry name" value="ogt"/>
    <property type="match status" value="1"/>
</dbReference>
<name>A0A1F6V816_9BACT</name>